<gene>
    <name evidence="2" type="ORF">SDC9_05991</name>
</gene>
<dbReference type="EMBL" id="VSSQ01000012">
    <property type="protein sequence ID" value="MPL60430.1"/>
    <property type="molecule type" value="Genomic_DNA"/>
</dbReference>
<protein>
    <recommendedName>
        <fullName evidence="3">Prepilin-type N-terminal cleavage/methylation domain-containing protein</fullName>
    </recommendedName>
</protein>
<dbReference type="PROSITE" id="PS00409">
    <property type="entry name" value="PROKAR_NTER_METHYL"/>
    <property type="match status" value="1"/>
</dbReference>
<keyword evidence="1" id="KW-0472">Membrane</keyword>
<comment type="caution">
    <text evidence="2">The sequence shown here is derived from an EMBL/GenBank/DDBJ whole genome shotgun (WGS) entry which is preliminary data.</text>
</comment>
<name>A0A644T0F6_9ZZZZ</name>
<sequence>MKLANHSNNQHGLTLIELVIAMTLTVLLLTALFTLLSTSLKAWTLGGSKTEVQHTARYCIDTLTRDLQFASEITLINDKSLDLVTDQYQTTKKKVNYTNNTVGQIGILYKDINDGSPRQPLTGGPNSPISVAVLFKDLTPLSSPTRSIGITLTATDINTKQNFTIETAVSSMLIH</sequence>
<evidence type="ECO:0000256" key="1">
    <source>
        <dbReference type="SAM" id="Phobius"/>
    </source>
</evidence>
<dbReference type="InterPro" id="IPR012902">
    <property type="entry name" value="N_methyl_site"/>
</dbReference>
<keyword evidence="1" id="KW-0812">Transmembrane</keyword>
<proteinExistence type="predicted"/>
<evidence type="ECO:0000313" key="2">
    <source>
        <dbReference type="EMBL" id="MPL60430.1"/>
    </source>
</evidence>
<organism evidence="2">
    <name type="scientific">bioreactor metagenome</name>
    <dbReference type="NCBI Taxonomy" id="1076179"/>
    <lineage>
        <taxon>unclassified sequences</taxon>
        <taxon>metagenomes</taxon>
        <taxon>ecological metagenomes</taxon>
    </lineage>
</organism>
<dbReference type="AlphaFoldDB" id="A0A644T0F6"/>
<feature type="transmembrane region" description="Helical" evidence="1">
    <location>
        <begin position="12"/>
        <end position="36"/>
    </location>
</feature>
<dbReference type="Pfam" id="PF07963">
    <property type="entry name" value="N_methyl"/>
    <property type="match status" value="1"/>
</dbReference>
<evidence type="ECO:0008006" key="3">
    <source>
        <dbReference type="Google" id="ProtNLM"/>
    </source>
</evidence>
<accession>A0A644T0F6</accession>
<keyword evidence="1" id="KW-1133">Transmembrane helix</keyword>
<reference evidence="2" key="1">
    <citation type="submission" date="2019-08" db="EMBL/GenBank/DDBJ databases">
        <authorList>
            <person name="Kucharzyk K."/>
            <person name="Murdoch R.W."/>
            <person name="Higgins S."/>
            <person name="Loffler F."/>
        </authorList>
    </citation>
    <scope>NUCLEOTIDE SEQUENCE</scope>
</reference>